<keyword evidence="1" id="KW-1133">Transmembrane helix</keyword>
<dbReference type="STRING" id="1156985.SAMN04488118_10792"/>
<feature type="transmembrane region" description="Helical" evidence="1">
    <location>
        <begin position="46"/>
        <end position="66"/>
    </location>
</feature>
<protein>
    <recommendedName>
        <fullName evidence="4">O-antigen ligase</fullName>
    </recommendedName>
</protein>
<evidence type="ECO:0000256" key="1">
    <source>
        <dbReference type="SAM" id="Phobius"/>
    </source>
</evidence>
<feature type="transmembrane region" description="Helical" evidence="1">
    <location>
        <begin position="73"/>
        <end position="91"/>
    </location>
</feature>
<feature type="transmembrane region" description="Helical" evidence="1">
    <location>
        <begin position="362"/>
        <end position="380"/>
    </location>
</feature>
<feature type="transmembrane region" description="Helical" evidence="1">
    <location>
        <begin position="197"/>
        <end position="221"/>
    </location>
</feature>
<feature type="transmembrane region" description="Helical" evidence="1">
    <location>
        <begin position="21"/>
        <end position="40"/>
    </location>
</feature>
<feature type="transmembrane region" description="Helical" evidence="1">
    <location>
        <begin position="167"/>
        <end position="190"/>
    </location>
</feature>
<feature type="transmembrane region" description="Helical" evidence="1">
    <location>
        <begin position="103"/>
        <end position="122"/>
    </location>
</feature>
<dbReference type="RefSeq" id="WP_090219356.1">
    <property type="nucleotide sequence ID" value="NZ_FMWG01000007.1"/>
</dbReference>
<keyword evidence="1" id="KW-0472">Membrane</keyword>
<accession>A0A1G5R0M8</accession>
<proteinExistence type="predicted"/>
<dbReference type="Proteomes" id="UP000198767">
    <property type="component" value="Unassembled WGS sequence"/>
</dbReference>
<keyword evidence="3" id="KW-1185">Reference proteome</keyword>
<feature type="transmembrane region" description="Helical" evidence="1">
    <location>
        <begin position="129"/>
        <end position="147"/>
    </location>
</feature>
<sequence length="415" mass="45161">MIQSLHRYSILRLHRVRLTDALMVAAILGVLYAEFLRQFLPSSIGGLIQHGVVMGTFAVVITRGIIQKALPHSALIWLLVLASGLGLLSILGSHSRGIPTDLISTVLLVKLGYIACIAAVFGPDRLARLIPILSMVQVMGLFVNLAFPDQIATMIPQVYGWLDRSDLVGFQLNVNRFGILAALLFTWYCFLRPDPLLATLMLICLVMSGSRSGILMLILFVGYFSVRGSNRNITVSLIAFIFACLPIGFLLRDALMLGIEFMRQSLMVETGYIRTIMLMHGGKLAVENFPFGTGGGTFGSPLSLGSAVYHEIGIAQLPTVLEGHGINDSGIGSLLGEYGLLGFALVSICVVQLLKTVAPDRISAADQIFLLIVFLMGSLFRAMISSYYYAALMILLVVMLAVHRPGKKRQKAYAP</sequence>
<dbReference type="AlphaFoldDB" id="A0A1G5R0M8"/>
<evidence type="ECO:0000313" key="3">
    <source>
        <dbReference type="Proteomes" id="UP000198767"/>
    </source>
</evidence>
<dbReference type="EMBL" id="FMWG01000007">
    <property type="protein sequence ID" value="SCZ67655.1"/>
    <property type="molecule type" value="Genomic_DNA"/>
</dbReference>
<gene>
    <name evidence="2" type="ORF">SAMN04488118_10792</name>
</gene>
<name>A0A1G5R0M8_9RHOB</name>
<feature type="transmembrane region" description="Helical" evidence="1">
    <location>
        <begin position="233"/>
        <end position="255"/>
    </location>
</feature>
<evidence type="ECO:0008006" key="4">
    <source>
        <dbReference type="Google" id="ProtNLM"/>
    </source>
</evidence>
<keyword evidence="1" id="KW-0812">Transmembrane</keyword>
<reference evidence="2 3" key="1">
    <citation type="submission" date="2016-10" db="EMBL/GenBank/DDBJ databases">
        <authorList>
            <person name="de Groot N.N."/>
        </authorList>
    </citation>
    <scope>NUCLEOTIDE SEQUENCE [LARGE SCALE GENOMIC DNA]</scope>
    <source>
        <strain evidence="2 3">U95</strain>
    </source>
</reference>
<organism evidence="2 3">
    <name type="scientific">Epibacterium ulvae</name>
    <dbReference type="NCBI Taxonomy" id="1156985"/>
    <lineage>
        <taxon>Bacteria</taxon>
        <taxon>Pseudomonadati</taxon>
        <taxon>Pseudomonadota</taxon>
        <taxon>Alphaproteobacteria</taxon>
        <taxon>Rhodobacterales</taxon>
        <taxon>Roseobacteraceae</taxon>
        <taxon>Epibacterium</taxon>
    </lineage>
</organism>
<evidence type="ECO:0000313" key="2">
    <source>
        <dbReference type="EMBL" id="SCZ67655.1"/>
    </source>
</evidence>